<dbReference type="GeneTree" id="ENSGT00530000063777"/>
<reference evidence="2" key="5">
    <citation type="submission" date="2025-09" db="UniProtKB">
        <authorList>
            <consortium name="Ensembl"/>
        </authorList>
    </citation>
    <scope>IDENTIFICATION</scope>
</reference>
<gene>
    <name evidence="2" type="primary">AKAP8L</name>
</gene>
<reference evidence="2 3" key="2">
    <citation type="journal article" date="2004" name="Nature">
        <title>The DNA sequence and biology of human chromosome 19.</title>
        <authorList>
            <person name="Grimwood J."/>
            <person name="Gordon L.A."/>
            <person name="Olsen A."/>
            <person name="Terry A."/>
            <person name="Schmutz J."/>
            <person name="Lamerdin J."/>
            <person name="Hellsten U."/>
            <person name="Goodstein D."/>
            <person name="Couronne O."/>
            <person name="Tran-Gyamfi M."/>
            <person name="Aerts A."/>
            <person name="Altherr M."/>
            <person name="Ashworth L."/>
            <person name="Bajorek E."/>
            <person name="Black S."/>
            <person name="Branscomb E."/>
            <person name="Caenepeel S."/>
            <person name="Carrano A."/>
            <person name="Caoile C."/>
            <person name="Chan Y.M."/>
            <person name="Christensen M."/>
            <person name="Cleland C.A."/>
            <person name="Copeland A."/>
            <person name="Dalin E."/>
            <person name="Dehal P."/>
            <person name="Denys M."/>
            <person name="Detter J.C."/>
            <person name="Escobar J."/>
            <person name="Flowers D."/>
            <person name="Fotopulos D."/>
            <person name="Garcia C."/>
            <person name="Georgescu A.M."/>
            <person name="Glavina T."/>
            <person name="Gomez M."/>
            <person name="Gonzales E."/>
            <person name="Groza M."/>
            <person name="Hammon N."/>
            <person name="Hawkins T."/>
            <person name="Haydu L."/>
            <person name="Ho I."/>
            <person name="Huang W."/>
            <person name="Israni S."/>
            <person name="Jett J."/>
            <person name="Kadner K."/>
            <person name="Kimball H."/>
            <person name="Kobayashi A."/>
            <person name="Larionov V."/>
            <person name="Leem S.H."/>
            <person name="Lopez F."/>
            <person name="Lou Y."/>
            <person name="Lowry S."/>
            <person name="Malfatti S."/>
            <person name="Martinez D."/>
            <person name="McCready P."/>
            <person name="Medina C."/>
            <person name="Morgan J."/>
            <person name="Nelson K."/>
            <person name="Nolan M."/>
            <person name="Ovcharenko I."/>
            <person name="Pitluck S."/>
            <person name="Pollard M."/>
            <person name="Popkie A.P."/>
            <person name="Predki P."/>
            <person name="Quan G."/>
            <person name="Ramirez L."/>
            <person name="Rash S."/>
            <person name="Retterer J."/>
            <person name="Rodriguez A."/>
            <person name="Rogers S."/>
            <person name="Salamov A."/>
            <person name="Salazar A."/>
            <person name="She X."/>
            <person name="Smith D."/>
            <person name="Slezak T."/>
            <person name="Solovyev V."/>
            <person name="Thayer N."/>
            <person name="Tice H."/>
            <person name="Tsai M."/>
            <person name="Ustaszewska A."/>
            <person name="Vo N."/>
            <person name="Wagner M."/>
            <person name="Wheeler J."/>
            <person name="Wu K."/>
            <person name="Xie G."/>
            <person name="Yang J."/>
            <person name="Dubchak I."/>
            <person name="Furey T.S."/>
            <person name="DeJong P."/>
            <person name="Dickson M."/>
            <person name="Gordon D."/>
            <person name="Eichler E.E."/>
            <person name="Pennacchio L.A."/>
            <person name="Richardson P."/>
            <person name="Stubbs L."/>
            <person name="Rokhsar D.S."/>
            <person name="Myers R.M."/>
            <person name="Rubin E.M."/>
            <person name="Lucas S.M."/>
        </authorList>
    </citation>
    <scope>NUCLEOTIDE SEQUENCE [LARGE SCALE GENOMIC DNA]</scope>
</reference>
<evidence type="ECO:0000313" key="2">
    <source>
        <dbReference type="Ensembl" id="ENSP00000505203.1"/>
    </source>
</evidence>
<organism evidence="2 3">
    <name type="scientific">Homo sapiens</name>
    <name type="common">Human</name>
    <dbReference type="NCBI Taxonomy" id="9606"/>
    <lineage>
        <taxon>Eukaryota</taxon>
        <taxon>Metazoa</taxon>
        <taxon>Chordata</taxon>
        <taxon>Craniata</taxon>
        <taxon>Vertebrata</taxon>
        <taxon>Euteleostomi</taxon>
        <taxon>Mammalia</taxon>
        <taxon>Eutheria</taxon>
        <taxon>Euarchontoglires</taxon>
        <taxon>Primates</taxon>
        <taxon>Haplorrhini</taxon>
        <taxon>Catarrhini</taxon>
        <taxon>Hominidae</taxon>
        <taxon>Homo</taxon>
    </lineage>
</organism>
<dbReference type="EMBL" id="AC006128">
    <property type="status" value="NOT_ANNOTATED_CDS"/>
    <property type="molecule type" value="Genomic_DNA"/>
</dbReference>
<evidence type="ECO:0000256" key="1">
    <source>
        <dbReference type="SAM" id="MobiDB-lite"/>
    </source>
</evidence>
<sequence>MSYTGFVQGSETTLQSTYSDTSAQPTCDYGYGTWNSGTNRGMTLMSPATRGPS</sequence>
<dbReference type="EMBL" id="KF456508">
    <property type="status" value="NOT_ANNOTATED_CDS"/>
    <property type="molecule type" value="Genomic_DNA"/>
</dbReference>
<reference evidence="2 3" key="3">
    <citation type="journal article" date="2004" name="Nature">
        <title>Finishing the euchromatic sequence of the human genome.</title>
        <authorList>
            <consortium name="International Human Genome Sequencing Consortium"/>
        </authorList>
    </citation>
    <scope>NUCLEOTIDE SEQUENCE [LARGE SCALE GENOMIC DNA]</scope>
</reference>
<feature type="region of interest" description="Disordered" evidence="1">
    <location>
        <begin position="1"/>
        <end position="22"/>
    </location>
</feature>
<dbReference type="OpenTargets" id="ENSG00000011243"/>
<reference evidence="2" key="4">
    <citation type="submission" date="2025-08" db="UniProtKB">
        <authorList>
            <consortium name="Ensembl"/>
        </authorList>
    </citation>
    <scope>IDENTIFICATION</scope>
</reference>
<evidence type="ECO:0000313" key="3">
    <source>
        <dbReference type="Proteomes" id="UP000005640"/>
    </source>
</evidence>
<keyword evidence="3" id="KW-1185">Reference proteome</keyword>
<evidence type="ECO:0007829" key="4">
    <source>
        <dbReference type="PeptideAtlas" id="A0A7P0T8N3"/>
    </source>
</evidence>
<name>A0A7P0T8N3_HUMAN</name>
<dbReference type="Ensembl" id="ENST00000680363.1">
    <property type="protein sequence ID" value="ENSP00000505203.1"/>
    <property type="gene ID" value="ENSG00000011243.19"/>
</dbReference>
<dbReference type="Bgee" id="ENSG00000011243">
    <property type="expression patterns" value="Expressed in right hemisphere of cerebellum and 193 other cell types or tissues"/>
</dbReference>
<protein>
    <submittedName>
        <fullName evidence="2">A-kinase anchoring protein 8 like</fullName>
    </submittedName>
</protein>
<accession>A0A7P0T8N3</accession>
<dbReference type="OrthoDB" id="8923935at2759"/>
<evidence type="ECO:0007829" key="5">
    <source>
        <dbReference type="ProteomicsDB" id="A0A7P0T8N3"/>
    </source>
</evidence>
<dbReference type="EMBL" id="KF456511">
    <property type="status" value="NOT_ANNOTATED_CDS"/>
    <property type="molecule type" value="Genomic_DNA"/>
</dbReference>
<dbReference type="EMBL" id="AC005785">
    <property type="status" value="NOT_ANNOTATED_CDS"/>
    <property type="molecule type" value="Genomic_DNA"/>
</dbReference>
<proteinExistence type="evidence at protein level"/>
<dbReference type="Ensembl" id="ENST00000680363.1">
    <property type="protein sequence ID" value="ENSP00000505203.1"/>
    <property type="gene ID" value="ENSG00000011243.20"/>
</dbReference>
<dbReference type="HGNC" id="HGNC:29857">
    <property type="gene designation" value="AKAP8L"/>
</dbReference>
<dbReference type="Proteomes" id="UP000005640">
    <property type="component" value="Chromosome 19"/>
</dbReference>
<reference evidence="2 3" key="1">
    <citation type="journal article" date="2001" name="Nature">
        <title>Initial sequencing and analysis of the human genome.</title>
        <authorList>
            <consortium name="International Human Genome Sequencing Consortium"/>
            <person name="Lander E.S."/>
            <person name="Linton L.M."/>
            <person name="Birren B."/>
            <person name="Nusbaum C."/>
            <person name="Zody M.C."/>
            <person name="Baldwin J."/>
            <person name="Devon K."/>
            <person name="Dewar K."/>
            <person name="Doyle M."/>
            <person name="FitzHugh W."/>
            <person name="Funke R."/>
            <person name="Gage D."/>
            <person name="Harris K."/>
            <person name="Heaford A."/>
            <person name="Howland J."/>
            <person name="Kann L."/>
            <person name="Lehoczky J."/>
            <person name="LeVine R."/>
            <person name="McEwan P."/>
            <person name="McKernan K."/>
            <person name="Meldrim J."/>
            <person name="Mesirov J.P."/>
            <person name="Miranda C."/>
            <person name="Morris W."/>
            <person name="Naylor J."/>
            <person name="Raymond C."/>
            <person name="Rosetti M."/>
            <person name="Santos R."/>
            <person name="Sheridan A."/>
            <person name="Sougnez C."/>
            <person name="Stange-Thomann N."/>
            <person name="Stojanovic N."/>
            <person name="Subramanian A."/>
            <person name="Wyman D."/>
            <person name="Rogers J."/>
            <person name="Sulston J."/>
            <person name="Ainscough R."/>
            <person name="Beck S."/>
            <person name="Bentley D."/>
            <person name="Burton J."/>
            <person name="Clee C."/>
            <person name="Carter N."/>
            <person name="Coulson A."/>
            <person name="Deadman R."/>
            <person name="Deloukas P."/>
            <person name="Dunham A."/>
            <person name="Dunham I."/>
            <person name="Durbin R."/>
            <person name="French L."/>
            <person name="Grafham D."/>
            <person name="Gregory S."/>
            <person name="Hubbard T."/>
            <person name="Humphray S."/>
            <person name="Hunt A."/>
            <person name="Jones M."/>
            <person name="Lloyd C."/>
            <person name="McMurray A."/>
            <person name="Matthews L."/>
            <person name="Mercer S."/>
            <person name="Milne S."/>
            <person name="Mullikin J.C."/>
            <person name="Mungall A."/>
            <person name="Plumb R."/>
            <person name="Ross M."/>
            <person name="Shownkeen R."/>
            <person name="Sims S."/>
            <person name="Waterston R.H."/>
            <person name="Wilson R.K."/>
            <person name="Hillier L.W."/>
            <person name="McPherson J.D."/>
            <person name="Marra M.A."/>
            <person name="Mardis E.R."/>
            <person name="Fulton L.A."/>
            <person name="Chinwalla A.T."/>
            <person name="Pepin K.H."/>
            <person name="Gish W.R."/>
            <person name="Chissoe S.L."/>
            <person name="Wendl M.C."/>
            <person name="Delehaunty K.D."/>
            <person name="Miner T.L."/>
            <person name="Delehaunty A."/>
            <person name="Kramer J.B."/>
            <person name="Cook L.L."/>
            <person name="Fulton R.S."/>
            <person name="Johnson D.L."/>
            <person name="Minx P.J."/>
            <person name="Clifton S.W."/>
            <person name="Hawkins T."/>
            <person name="Branscomb E."/>
            <person name="Predki P."/>
            <person name="Richardson P."/>
            <person name="Wenning S."/>
            <person name="Slezak T."/>
            <person name="Doggett N."/>
            <person name="Cheng J.F."/>
            <person name="Olsen A."/>
            <person name="Lucas S."/>
            <person name="Elkin C."/>
            <person name="Uberbacher E."/>
            <person name="Frazier M."/>
            <person name="Gibbs R.A."/>
            <person name="Muzny D.M."/>
            <person name="Scherer S.E."/>
            <person name="Bouck J.B."/>
            <person name="Sodergren E.J."/>
            <person name="Worley K.C."/>
            <person name="Rives C.M."/>
            <person name="Gorrell J.H."/>
            <person name="Metzker M.L."/>
            <person name="Naylor S.L."/>
            <person name="Kucherlapati R.S."/>
            <person name="Nelson D.L."/>
            <person name="Weinstock G.M."/>
            <person name="Sakaki Y."/>
            <person name="Fujiyama A."/>
            <person name="Hattori M."/>
            <person name="Yada T."/>
            <person name="Toyoda A."/>
            <person name="Itoh T."/>
            <person name="Kawagoe C."/>
            <person name="Watanabe H."/>
            <person name="Totoki Y."/>
            <person name="Taylor T."/>
            <person name="Weissenbach J."/>
            <person name="Heilig R."/>
            <person name="Saurin W."/>
            <person name="Artiguenave F."/>
            <person name="Brottier P."/>
            <person name="Bruls T."/>
            <person name="Pelletier E."/>
            <person name="Robert C."/>
            <person name="Wincker P."/>
            <person name="Smith D.R."/>
            <person name="Doucette-Stamm L."/>
            <person name="Rubenfield M."/>
            <person name="Weinstock K."/>
            <person name="Lee H.M."/>
            <person name="Dubois J."/>
            <person name="Rosenthal A."/>
            <person name="Platzer M."/>
            <person name="Nyakatura G."/>
            <person name="Taudien S."/>
            <person name="Rump A."/>
            <person name="Yang H."/>
            <person name="Yu J."/>
            <person name="Wang J."/>
            <person name="Huang G."/>
            <person name="Gu J."/>
            <person name="Hood L."/>
            <person name="Rowen L."/>
            <person name="Madan A."/>
            <person name="Qin S."/>
            <person name="Davis R.W."/>
            <person name="Federspiel N.A."/>
            <person name="Abola A.P."/>
            <person name="Proctor M.J."/>
            <person name="Myers R.M."/>
            <person name="Schmutz J."/>
            <person name="Dickson M."/>
            <person name="Grimwood J."/>
            <person name="Cox D.R."/>
            <person name="Olson M.V."/>
            <person name="Kaul R."/>
            <person name="Raymond C."/>
            <person name="Shimizu N."/>
            <person name="Kawasaki K."/>
            <person name="Minoshima S."/>
            <person name="Evans G.A."/>
            <person name="Athanasiou M."/>
            <person name="Schultz R."/>
            <person name="Roe B.A."/>
            <person name="Chen F."/>
            <person name="Pan H."/>
            <person name="Ramser J."/>
            <person name="Lehrach H."/>
            <person name="Reinhardt R."/>
            <person name="McCombie W.R."/>
            <person name="de la Bastide M."/>
            <person name="Dedhia N."/>
            <person name="Blocker H."/>
            <person name="Hornischer K."/>
            <person name="Nordsiek G."/>
            <person name="Agarwala R."/>
            <person name="Aravind L."/>
            <person name="Bailey J.A."/>
            <person name="Bateman A."/>
            <person name="Batzoglou S."/>
            <person name="Birney E."/>
            <person name="Bork P."/>
            <person name="Brown D.G."/>
            <person name="Burge C.B."/>
            <person name="Cerutti L."/>
            <person name="Chen H.C."/>
            <person name="Church D."/>
            <person name="Clamp M."/>
            <person name="Copley R.R."/>
            <person name="Doerks T."/>
            <person name="Eddy S.R."/>
            <person name="Eichler E.E."/>
            <person name="Furey T.S."/>
            <person name="Galagan J."/>
            <person name="Gilbert J.G."/>
            <person name="Harmon C."/>
            <person name="Hayashizaki Y."/>
            <person name="Haussler D."/>
            <person name="Hermjakob H."/>
            <person name="Hokamp K."/>
            <person name="Jang W."/>
            <person name="Johnson L.S."/>
            <person name="Jones T.A."/>
            <person name="Kasif S."/>
            <person name="Kaspryzk A."/>
            <person name="Kennedy S."/>
            <person name="Kent W.J."/>
            <person name="Kitts P."/>
            <person name="Koonin E.V."/>
            <person name="Korf I."/>
            <person name="Kulp D."/>
            <person name="Lancet D."/>
            <person name="Lowe T.M."/>
            <person name="McLysaght A."/>
            <person name="Mikkelsen T."/>
            <person name="Moran J.V."/>
            <person name="Mulder N."/>
            <person name="Pollara V.J."/>
            <person name="Ponting C.P."/>
            <person name="Schuler G."/>
            <person name="Schultz J."/>
            <person name="Slater G."/>
            <person name="Smit A.F."/>
            <person name="Stupka E."/>
            <person name="Szustakowski J."/>
            <person name="Thierry-Mieg D."/>
            <person name="Thierry-Mieg J."/>
            <person name="Wagner L."/>
            <person name="Wallis J."/>
            <person name="Wheeler R."/>
            <person name="Williams A."/>
            <person name="Wolf Y.I."/>
            <person name="Wolfe K.H."/>
            <person name="Yang S.P."/>
            <person name="Yeh R.F."/>
            <person name="Collins F."/>
            <person name="Guyer M.S."/>
            <person name="Peterson J."/>
            <person name="Felsenfeld A."/>
            <person name="Wetterstrand K.A."/>
            <person name="Patrinos A."/>
            <person name="Morgan M.J."/>
            <person name="de Jong P."/>
            <person name="Catanese J.J."/>
            <person name="Osoegawa K."/>
            <person name="Shizuya H."/>
            <person name="Choi S."/>
            <person name="Chen Y.J."/>
        </authorList>
    </citation>
    <scope>NUCLEOTIDE SEQUENCE [LARGE SCALE GENOMIC DNA]</scope>
</reference>
<dbReference type="AlphaFoldDB" id="A0A7P0T8N3"/>
<keyword evidence="4 5" id="KW-1267">Proteomics identification</keyword>